<comment type="caution">
    <text evidence="2">The sequence shown here is derived from an EMBL/GenBank/DDBJ whole genome shotgun (WGS) entry which is preliminary data.</text>
</comment>
<evidence type="ECO:0008006" key="5">
    <source>
        <dbReference type="Google" id="ProtNLM"/>
    </source>
</evidence>
<reference evidence="2" key="1">
    <citation type="submission" date="2015-09" db="EMBL/GenBank/DDBJ databases">
        <title>Draft Genome Sequences of Two Novel Amoeba-resistant Intranuclear Bacteria, Candidatus Berkiella cookevillensis and Candidatus Berkiella aquae.</title>
        <authorList>
            <person name="Mehari Y.T."/>
            <person name="Arivett B.A."/>
            <person name="Farone A.L."/>
            <person name="Gunderson J.H."/>
            <person name="Farone M.B."/>
        </authorList>
    </citation>
    <scope>NUCLEOTIDE SEQUENCE [LARGE SCALE GENOMIC DNA]</scope>
    <source>
        <strain evidence="2">HT99</strain>
    </source>
</reference>
<name>A0A0Q9YDK8_9GAMM</name>
<gene>
    <name evidence="3" type="ORF">HT99x_000825</name>
    <name evidence="2" type="ORF">HT99x_02921</name>
</gene>
<dbReference type="Gene3D" id="2.40.160.10">
    <property type="entry name" value="Porin"/>
    <property type="match status" value="1"/>
</dbReference>
<organism evidence="2">
    <name type="scientific">Candidatus Berkiella aquae</name>
    <dbReference type="NCBI Taxonomy" id="295108"/>
    <lineage>
        <taxon>Bacteria</taxon>
        <taxon>Pseudomonadati</taxon>
        <taxon>Pseudomonadota</taxon>
        <taxon>Gammaproteobacteria</taxon>
        <taxon>Candidatus Berkiellales</taxon>
        <taxon>Candidatus Berkiellaceae</taxon>
        <taxon>Candidatus Berkiella</taxon>
    </lineage>
</organism>
<evidence type="ECO:0000313" key="2">
    <source>
        <dbReference type="EMBL" id="KRG18635.1"/>
    </source>
</evidence>
<reference evidence="3" key="3">
    <citation type="submission" date="2021-06" db="EMBL/GenBank/DDBJ databases">
        <title>Genomic Description and Analysis of Intracellular Bacteria, Candidatus Berkiella cookevillensis and Candidatus Berkiella aquae.</title>
        <authorList>
            <person name="Kidane D.T."/>
            <person name="Mehari Y.T."/>
            <person name="Rice F.C."/>
            <person name="Arivett B.A."/>
            <person name="Farone A.L."/>
            <person name="Berk S.G."/>
            <person name="Farone M.B."/>
        </authorList>
    </citation>
    <scope>NUCLEOTIDE SEQUENCE</scope>
    <source>
        <strain evidence="3">HT99</strain>
    </source>
</reference>
<evidence type="ECO:0000313" key="4">
    <source>
        <dbReference type="Proteomes" id="UP000051497"/>
    </source>
</evidence>
<sequence>MRGQLLKFILLSLPTLLLAQESTQVNHSHSFNPQLSLVLNGGFTWSSFDPDDYYLPGFQRGNEATITPPGFAINEAELNIQSSIDPYFYGNATIALHQHDGDVEIDLEEAYIRTQTLPYGFAATAGRFYSGFGYLNHHHKHQWDFVDPPLIYRAFYNNQYYDDGVQLRWLAPTPVYWELGAEAFPGQNFPAAGSGNHLGSCSLYTHIGDDFGQNSSWLWGISFLHTAPSEREALLQGGHYHDHHHEHGHEHGDFAFSGKSNTIGMDVIWKWAPNGNPYARQLTLQGEIYHRKEKGLVALDADEASTLISNQNGYYMQAIYKFMPRWRAGLRYDRLWSSNQGNDEEVLTETFLLPNGYQPHQTTAMIDFSPSEFSRIRFQHNLDHSLPTLNKQYMLQFIVNLGAHGAHDF</sequence>
<proteinExistence type="predicted"/>
<dbReference type="AlphaFoldDB" id="A0A0Q9YDK8"/>
<protein>
    <recommendedName>
        <fullName evidence="5">Zinc-regulated TonB-dependent outer membrane receptor</fullName>
    </recommendedName>
</protein>
<dbReference type="SUPFAM" id="SSF56935">
    <property type="entry name" value="Porins"/>
    <property type="match status" value="1"/>
</dbReference>
<dbReference type="OrthoDB" id="9788733at2"/>
<reference evidence="3" key="2">
    <citation type="journal article" date="2016" name="Genome Announc.">
        <title>Draft Genome Sequences of Two Novel Amoeba-Resistant Intranuclear Bacteria, 'Candidatus Berkiella cookevillensis' and 'Candidatus Berkiella aquae'.</title>
        <authorList>
            <person name="Mehari Y.T."/>
            <person name="Arivett B.A."/>
            <person name="Farone A.L."/>
            <person name="Gunderson J.H."/>
            <person name="Farone M.B."/>
        </authorList>
    </citation>
    <scope>NUCLEOTIDE SEQUENCE</scope>
    <source>
        <strain evidence="3">HT99</strain>
    </source>
</reference>
<dbReference type="PATRIC" id="fig|1590043.3.peg.2970"/>
<dbReference type="STRING" id="295108.HT99x_02921"/>
<feature type="chain" id="PRO_5043129610" description="Zinc-regulated TonB-dependent outer membrane receptor" evidence="1">
    <location>
        <begin position="20"/>
        <end position="409"/>
    </location>
</feature>
<dbReference type="Proteomes" id="UP000051497">
    <property type="component" value="Unassembled WGS sequence"/>
</dbReference>
<dbReference type="RefSeq" id="WP_075067513.1">
    <property type="nucleotide sequence ID" value="NZ_LKAJ02000001.1"/>
</dbReference>
<accession>A0A0Q9YDK8</accession>
<dbReference type="EMBL" id="LKAJ02000001">
    <property type="protein sequence ID" value="MCS5709961.1"/>
    <property type="molecule type" value="Genomic_DNA"/>
</dbReference>
<keyword evidence="4" id="KW-1185">Reference proteome</keyword>
<keyword evidence="1" id="KW-0732">Signal</keyword>
<evidence type="ECO:0000313" key="3">
    <source>
        <dbReference type="EMBL" id="MCS5709961.1"/>
    </source>
</evidence>
<evidence type="ECO:0000256" key="1">
    <source>
        <dbReference type="SAM" id="SignalP"/>
    </source>
</evidence>
<feature type="signal peptide" evidence="1">
    <location>
        <begin position="1"/>
        <end position="19"/>
    </location>
</feature>
<dbReference type="InterPro" id="IPR023614">
    <property type="entry name" value="Porin_dom_sf"/>
</dbReference>
<dbReference type="EMBL" id="LKAJ01000019">
    <property type="protein sequence ID" value="KRG18635.1"/>
    <property type="molecule type" value="Genomic_DNA"/>
</dbReference>